<gene>
    <name evidence="2" type="ORF">BN873_p50004</name>
</gene>
<feature type="region of interest" description="Disordered" evidence="1">
    <location>
        <begin position="198"/>
        <end position="222"/>
    </location>
</feature>
<keyword evidence="3" id="KW-1185">Reference proteome</keyword>
<proteinExistence type="predicted"/>
<dbReference type="EMBL" id="CBTJ020000117">
    <property type="protein sequence ID" value="CDI04727.1"/>
    <property type="molecule type" value="Genomic_DNA"/>
</dbReference>
<evidence type="ECO:0000313" key="3">
    <source>
        <dbReference type="Proteomes" id="UP000035760"/>
    </source>
</evidence>
<reference evidence="2" key="2">
    <citation type="submission" date="2014-03" db="EMBL/GenBank/DDBJ databases">
        <title>Candidatus Competibacter-lineage genomes retrieved from metagenomes reveal functional metabolic diversity.</title>
        <authorList>
            <person name="McIlroy S.J."/>
            <person name="Albertsen M."/>
            <person name="Andresen E.K."/>
            <person name="Saunders A.M."/>
            <person name="Kristiansen R."/>
            <person name="Stokholm-Bjerregaard M."/>
            <person name="Nielsen K.L."/>
            <person name="Nielsen P.H."/>
        </authorList>
    </citation>
    <scope>NUCLEOTIDE SEQUENCE</scope>
    <source>
        <strain evidence="2">Run_A_D11</strain>
    </source>
</reference>
<feature type="compositionally biased region" description="Low complexity" evidence="1">
    <location>
        <begin position="201"/>
        <end position="214"/>
    </location>
</feature>
<accession>W6MAE7</accession>
<name>W6MAE7_9GAMM</name>
<organism evidence="2 3">
    <name type="scientific">Candidatus Competibacter denitrificans Run_A_D11</name>
    <dbReference type="NCBI Taxonomy" id="1400863"/>
    <lineage>
        <taxon>Bacteria</taxon>
        <taxon>Pseudomonadati</taxon>
        <taxon>Pseudomonadota</taxon>
        <taxon>Gammaproteobacteria</taxon>
        <taxon>Candidatus Competibacteraceae</taxon>
        <taxon>Candidatus Competibacter</taxon>
    </lineage>
</organism>
<comment type="caution">
    <text evidence="2">The sequence shown here is derived from an EMBL/GenBank/DDBJ whole genome shotgun (WGS) entry which is preliminary data.</text>
</comment>
<protein>
    <submittedName>
        <fullName evidence="2">Uncharacterized protein</fullName>
    </submittedName>
</protein>
<evidence type="ECO:0000256" key="1">
    <source>
        <dbReference type="SAM" id="MobiDB-lite"/>
    </source>
</evidence>
<reference evidence="2" key="1">
    <citation type="submission" date="2013-07" db="EMBL/GenBank/DDBJ databases">
        <authorList>
            <person name="McIlroy S."/>
        </authorList>
    </citation>
    <scope>NUCLEOTIDE SEQUENCE [LARGE SCALE GENOMIC DNA]</scope>
    <source>
        <strain evidence="2">Run_A_D11</strain>
    </source>
</reference>
<sequence length="222" mass="24694">MRSAAAPRLSTAELEPTQPPINVIEETAMNAPVNLPIEIALDETGLPEGQIMADSIRQWRSDCKSGQFKIGAAIVYGNRMDMEIVGAQISEGEYFAYPLQKWLALLFVDSDRVLSSILFKGESLDNFEELRRRYRLKGETLLSKTIRAQMAMRSSRKHGETYYAVEFEVVSEGKYAAAIADFRQQHYNPAMFRLLSGPTENGNGAAHDANGNAGTERTGKKK</sequence>
<dbReference type="Proteomes" id="UP000035760">
    <property type="component" value="Unassembled WGS sequence"/>
</dbReference>
<evidence type="ECO:0000313" key="2">
    <source>
        <dbReference type="EMBL" id="CDI04727.1"/>
    </source>
</evidence>
<dbReference type="AlphaFoldDB" id="W6MAE7"/>